<dbReference type="Proteomes" id="UP000614200">
    <property type="component" value="Unassembled WGS sequence"/>
</dbReference>
<dbReference type="SMART" id="SM00612">
    <property type="entry name" value="Kelch"/>
    <property type="match status" value="1"/>
</dbReference>
<dbReference type="InterPro" id="IPR006652">
    <property type="entry name" value="Kelch_1"/>
</dbReference>
<evidence type="ECO:0000313" key="2">
    <source>
        <dbReference type="Proteomes" id="UP000614200"/>
    </source>
</evidence>
<gene>
    <name evidence="1" type="ORF">ISU02_07790</name>
</gene>
<accession>A0ABR9ZRD7</accession>
<reference evidence="1 2" key="1">
    <citation type="submission" date="2020-11" db="EMBL/GenBank/DDBJ databases">
        <title>Fusibacter basophilias sp. nov.</title>
        <authorList>
            <person name="Qiu D."/>
        </authorList>
    </citation>
    <scope>NUCLEOTIDE SEQUENCE [LARGE SCALE GENOMIC DNA]</scope>
    <source>
        <strain evidence="1 2">Q10-2</strain>
    </source>
</reference>
<protein>
    <recommendedName>
        <fullName evidence="3">Fibronectin type-III domain-containing protein</fullName>
    </recommendedName>
</protein>
<dbReference type="Gene3D" id="2.60.40.10">
    <property type="entry name" value="Immunoglobulins"/>
    <property type="match status" value="1"/>
</dbReference>
<dbReference type="InterPro" id="IPR036116">
    <property type="entry name" value="FN3_sf"/>
</dbReference>
<dbReference type="EMBL" id="JADKNH010000004">
    <property type="protein sequence ID" value="MBF4693017.1"/>
    <property type="molecule type" value="Genomic_DNA"/>
</dbReference>
<dbReference type="InterPro" id="IPR015915">
    <property type="entry name" value="Kelch-typ_b-propeller"/>
</dbReference>
<evidence type="ECO:0000313" key="1">
    <source>
        <dbReference type="EMBL" id="MBF4693017.1"/>
    </source>
</evidence>
<dbReference type="InterPro" id="IPR013783">
    <property type="entry name" value="Ig-like_fold"/>
</dbReference>
<dbReference type="Gene3D" id="2.120.10.80">
    <property type="entry name" value="Kelch-type beta propeller"/>
    <property type="match status" value="1"/>
</dbReference>
<proteinExistence type="predicted"/>
<evidence type="ECO:0008006" key="3">
    <source>
        <dbReference type="Google" id="ProtNLM"/>
    </source>
</evidence>
<dbReference type="SUPFAM" id="SSF117281">
    <property type="entry name" value="Kelch motif"/>
    <property type="match status" value="1"/>
</dbReference>
<dbReference type="SUPFAM" id="SSF49265">
    <property type="entry name" value="Fibronectin type III"/>
    <property type="match status" value="1"/>
</dbReference>
<name>A0ABR9ZRD7_9FIRM</name>
<organism evidence="1 2">
    <name type="scientific">Fusibacter ferrireducens</name>
    <dbReference type="NCBI Taxonomy" id="2785058"/>
    <lineage>
        <taxon>Bacteria</taxon>
        <taxon>Bacillati</taxon>
        <taxon>Bacillota</taxon>
        <taxon>Clostridia</taxon>
        <taxon>Eubacteriales</taxon>
        <taxon>Eubacteriales Family XII. Incertae Sedis</taxon>
        <taxon>Fusibacter</taxon>
    </lineage>
</organism>
<comment type="caution">
    <text evidence="1">The sequence shown here is derived from an EMBL/GenBank/DDBJ whole genome shotgun (WGS) entry which is preliminary data.</text>
</comment>
<dbReference type="Pfam" id="PF01344">
    <property type="entry name" value="Kelch_1"/>
    <property type="match status" value="1"/>
</dbReference>
<keyword evidence="2" id="KW-1185">Reference proteome</keyword>
<sequence length="239" mass="26781">MNEKIYIVGGLNATNIEEYDTINQSWTSTKSMPIPPYSYEVAVVGDTIYFVESTSTKAYTPSAEPIPQEITLQAEAGDSKVSLSWIATTTASAYNVKRSTTAGGPYTVIDTSETTSYVDLTATNGVTYYYVVSSMGNDDVETNSNEVMATPMGSSNPNTFQGNRAILMLRIDGLEKEYDMPIDEIYSFINWYEAKSGSVANTKPFYIIDKNYNVSPFLNRFDYINFDHLQYFEVKDYNQ</sequence>